<name>A0A846XJT6_9NOCA</name>
<keyword evidence="1" id="KW-1133">Transmembrane helix</keyword>
<feature type="chain" id="PRO_5032967024" evidence="2">
    <location>
        <begin position="32"/>
        <end position="138"/>
    </location>
</feature>
<accession>A0A846XJT6</accession>
<reference evidence="3 4" key="1">
    <citation type="submission" date="2020-04" db="EMBL/GenBank/DDBJ databases">
        <title>MicrobeNet Type strains.</title>
        <authorList>
            <person name="Nicholson A.C."/>
        </authorList>
    </citation>
    <scope>NUCLEOTIDE SEQUENCE [LARGE SCALE GENOMIC DNA]</scope>
    <source>
        <strain evidence="3 4">DSM 45078</strain>
    </source>
</reference>
<evidence type="ECO:0000256" key="1">
    <source>
        <dbReference type="SAM" id="Phobius"/>
    </source>
</evidence>
<dbReference type="AlphaFoldDB" id="A0A846XJT6"/>
<dbReference type="Proteomes" id="UP000565715">
    <property type="component" value="Unassembled WGS sequence"/>
</dbReference>
<proteinExistence type="predicted"/>
<keyword evidence="1" id="KW-0812">Transmembrane</keyword>
<evidence type="ECO:0000313" key="4">
    <source>
        <dbReference type="Proteomes" id="UP000565715"/>
    </source>
</evidence>
<keyword evidence="4" id="KW-1185">Reference proteome</keyword>
<gene>
    <name evidence="3" type="ORF">HGA13_17780</name>
</gene>
<sequence length="138" mass="14717">MNISARLRRTSLGLLMAVLLVAPLIDCTLHGQDEHTHPPVVAAVEAVFPSHTHSPHAMSGGLIDHCDQHMIQCVEKSLLPSSGATISPLLWLAFLAATAVGAIALIFTGTREIRGPPITALPVSNGRDILTNFCISRR</sequence>
<evidence type="ECO:0000256" key="2">
    <source>
        <dbReference type="SAM" id="SignalP"/>
    </source>
</evidence>
<keyword evidence="2" id="KW-0732">Signal</keyword>
<comment type="caution">
    <text evidence="3">The sequence shown here is derived from an EMBL/GenBank/DDBJ whole genome shotgun (WGS) entry which is preliminary data.</text>
</comment>
<keyword evidence="1" id="KW-0472">Membrane</keyword>
<dbReference type="RefSeq" id="WP_051133675.1">
    <property type="nucleotide sequence ID" value="NZ_JAAXOO010000004.1"/>
</dbReference>
<dbReference type="EMBL" id="JAAXOO010000004">
    <property type="protein sequence ID" value="NKY34906.1"/>
    <property type="molecule type" value="Genomic_DNA"/>
</dbReference>
<organism evidence="3 4">
    <name type="scientific">Nocardia speluncae</name>
    <dbReference type="NCBI Taxonomy" id="419477"/>
    <lineage>
        <taxon>Bacteria</taxon>
        <taxon>Bacillati</taxon>
        <taxon>Actinomycetota</taxon>
        <taxon>Actinomycetes</taxon>
        <taxon>Mycobacteriales</taxon>
        <taxon>Nocardiaceae</taxon>
        <taxon>Nocardia</taxon>
    </lineage>
</organism>
<protein>
    <submittedName>
        <fullName evidence="3">Uncharacterized protein</fullName>
    </submittedName>
</protein>
<feature type="transmembrane region" description="Helical" evidence="1">
    <location>
        <begin position="89"/>
        <end position="107"/>
    </location>
</feature>
<dbReference type="Pfam" id="PF26327">
    <property type="entry name" value="LpqS"/>
    <property type="match status" value="1"/>
</dbReference>
<evidence type="ECO:0000313" key="3">
    <source>
        <dbReference type="EMBL" id="NKY34906.1"/>
    </source>
</evidence>
<dbReference type="InterPro" id="IPR058714">
    <property type="entry name" value="LpqS"/>
</dbReference>
<feature type="signal peptide" evidence="2">
    <location>
        <begin position="1"/>
        <end position="31"/>
    </location>
</feature>